<keyword evidence="5" id="KW-1185">Reference proteome</keyword>
<evidence type="ECO:0000259" key="3">
    <source>
        <dbReference type="PROSITE" id="PS51755"/>
    </source>
</evidence>
<dbReference type="Gene3D" id="1.10.10.10">
    <property type="entry name" value="Winged helix-like DNA-binding domain superfamily/Winged helix DNA-binding domain"/>
    <property type="match status" value="1"/>
</dbReference>
<dbReference type="PROSITE" id="PS51755">
    <property type="entry name" value="OMPR_PHOB"/>
    <property type="match status" value="1"/>
</dbReference>
<dbReference type="InterPro" id="IPR001867">
    <property type="entry name" value="OmpR/PhoB-type_DNA-bd"/>
</dbReference>
<sequence>MRILCVGTGGRAGYLTAALMEANHSVSSVERIVDAAYLVAIEQIDAVIALTAGDPADAARAMIARPEHTVLVVIDTPGDQDARIAALYAGADVCFTGHYEYAELDARLHALWREAGQSEVDPVRTAALSAAGMTLSRATRSLIGPGEVALALTRREYLLMECLLRQSGTVVQRDDLIAYVFGDADADGVSLQRLVSALRRRITESGWCLRLDTVPRIGYSLVLEAEDVPQAPVQAR</sequence>
<dbReference type="EMBL" id="FSRU01000001">
    <property type="protein sequence ID" value="SIO06102.1"/>
    <property type="molecule type" value="Genomic_DNA"/>
</dbReference>
<dbReference type="GO" id="GO:0000160">
    <property type="term" value="P:phosphorelay signal transduction system"/>
    <property type="evidence" value="ECO:0007669"/>
    <property type="project" value="InterPro"/>
</dbReference>
<reference evidence="4 5" key="1">
    <citation type="submission" date="2016-11" db="EMBL/GenBank/DDBJ databases">
        <authorList>
            <person name="Jaros S."/>
            <person name="Januszkiewicz K."/>
            <person name="Wedrychowicz H."/>
        </authorList>
    </citation>
    <scope>NUCLEOTIDE SEQUENCE [LARGE SCALE GENOMIC DNA]</scope>
    <source>
        <strain evidence="4 5">GAS95</strain>
    </source>
</reference>
<dbReference type="SUPFAM" id="SSF46894">
    <property type="entry name" value="C-terminal effector domain of the bipartite response regulators"/>
    <property type="match status" value="1"/>
</dbReference>
<evidence type="ECO:0000256" key="2">
    <source>
        <dbReference type="PROSITE-ProRule" id="PRU01091"/>
    </source>
</evidence>
<feature type="DNA-binding region" description="OmpR/PhoB-type" evidence="2">
    <location>
        <begin position="125"/>
        <end position="223"/>
    </location>
</feature>
<dbReference type="Pfam" id="PF00486">
    <property type="entry name" value="Trans_reg_C"/>
    <property type="match status" value="1"/>
</dbReference>
<feature type="domain" description="OmpR/PhoB-type" evidence="3">
    <location>
        <begin position="125"/>
        <end position="223"/>
    </location>
</feature>
<dbReference type="InterPro" id="IPR016032">
    <property type="entry name" value="Sig_transdc_resp-reg_C-effctor"/>
</dbReference>
<organism evidence="4 5">
    <name type="scientific">Paraburkholderia phenazinium</name>
    <dbReference type="NCBI Taxonomy" id="60549"/>
    <lineage>
        <taxon>Bacteria</taxon>
        <taxon>Pseudomonadati</taxon>
        <taxon>Pseudomonadota</taxon>
        <taxon>Betaproteobacteria</taxon>
        <taxon>Burkholderiales</taxon>
        <taxon>Burkholderiaceae</taxon>
        <taxon>Paraburkholderia</taxon>
    </lineage>
</organism>
<keyword evidence="1 2" id="KW-0238">DNA-binding</keyword>
<proteinExistence type="predicted"/>
<dbReference type="CDD" id="cd00383">
    <property type="entry name" value="trans_reg_C"/>
    <property type="match status" value="1"/>
</dbReference>
<name>A0A1N6GFC0_9BURK</name>
<dbReference type="InterPro" id="IPR036388">
    <property type="entry name" value="WH-like_DNA-bd_sf"/>
</dbReference>
<dbReference type="GO" id="GO:0003677">
    <property type="term" value="F:DNA binding"/>
    <property type="evidence" value="ECO:0007669"/>
    <property type="project" value="UniProtKB-UniRule"/>
</dbReference>
<evidence type="ECO:0000313" key="5">
    <source>
        <dbReference type="Proteomes" id="UP000185151"/>
    </source>
</evidence>
<accession>A0A1N6GFC0</accession>
<dbReference type="GO" id="GO:0006355">
    <property type="term" value="P:regulation of DNA-templated transcription"/>
    <property type="evidence" value="ECO:0007669"/>
    <property type="project" value="InterPro"/>
</dbReference>
<dbReference type="OrthoDB" id="9096608at2"/>
<protein>
    <submittedName>
        <fullName evidence="4">DNA-binding response regulator, OmpR family, contains REC and winged-helix (WHTH) domain</fullName>
    </submittedName>
</protein>
<gene>
    <name evidence="4" type="ORF">SAMN05444165_0728</name>
</gene>
<evidence type="ECO:0000256" key="1">
    <source>
        <dbReference type="ARBA" id="ARBA00023125"/>
    </source>
</evidence>
<dbReference type="SMART" id="SM00862">
    <property type="entry name" value="Trans_reg_C"/>
    <property type="match status" value="1"/>
</dbReference>
<dbReference type="Gene3D" id="3.40.50.2300">
    <property type="match status" value="1"/>
</dbReference>
<dbReference type="Proteomes" id="UP000185151">
    <property type="component" value="Unassembled WGS sequence"/>
</dbReference>
<evidence type="ECO:0000313" key="4">
    <source>
        <dbReference type="EMBL" id="SIO06102.1"/>
    </source>
</evidence>
<dbReference type="AlphaFoldDB" id="A0A1N6GFC0"/>
<dbReference type="RefSeq" id="WP_074294266.1">
    <property type="nucleotide sequence ID" value="NZ_FSRU01000001.1"/>
</dbReference>